<reference evidence="2" key="1">
    <citation type="journal article" date="2020" name="bioRxiv">
        <title>A rank-normalized archaeal taxonomy based on genome phylogeny resolves widespread incomplete and uneven classifications.</title>
        <authorList>
            <person name="Rinke C."/>
            <person name="Chuvochina M."/>
            <person name="Mussig A.J."/>
            <person name="Chaumeil P.-A."/>
            <person name="Waite D.W."/>
            <person name="Whitman W.B."/>
            <person name="Parks D.H."/>
            <person name="Hugenholtz P."/>
        </authorList>
    </citation>
    <scope>NUCLEOTIDE SEQUENCE</scope>
    <source>
        <strain evidence="2">UBA8876</strain>
    </source>
</reference>
<keyword evidence="2" id="KW-0489">Methyltransferase</keyword>
<gene>
    <name evidence="2" type="ORF">HA338_11820</name>
</gene>
<dbReference type="Pfam" id="PF08241">
    <property type="entry name" value="Methyltransf_11"/>
    <property type="match status" value="1"/>
</dbReference>
<dbReference type="InterPro" id="IPR013216">
    <property type="entry name" value="Methyltransf_11"/>
</dbReference>
<keyword evidence="2" id="KW-0808">Transferase</keyword>
<dbReference type="InterPro" id="IPR029063">
    <property type="entry name" value="SAM-dependent_MTases_sf"/>
</dbReference>
<dbReference type="GO" id="GO:0032259">
    <property type="term" value="P:methylation"/>
    <property type="evidence" value="ECO:0007669"/>
    <property type="project" value="UniProtKB-KW"/>
</dbReference>
<accession>A0A832WAX4</accession>
<proteinExistence type="predicted"/>
<dbReference type="CDD" id="cd02440">
    <property type="entry name" value="AdoMet_MTases"/>
    <property type="match status" value="1"/>
</dbReference>
<dbReference type="SUPFAM" id="SSF53335">
    <property type="entry name" value="S-adenosyl-L-methionine-dependent methyltransferases"/>
    <property type="match status" value="1"/>
</dbReference>
<dbReference type="GO" id="GO:0008757">
    <property type="term" value="F:S-adenosylmethionine-dependent methyltransferase activity"/>
    <property type="evidence" value="ECO:0007669"/>
    <property type="project" value="InterPro"/>
</dbReference>
<feature type="domain" description="Methyltransferase type 11" evidence="1">
    <location>
        <begin position="1"/>
        <end position="69"/>
    </location>
</feature>
<dbReference type="Gene3D" id="3.40.50.150">
    <property type="entry name" value="Vaccinia Virus protein VP39"/>
    <property type="match status" value="1"/>
</dbReference>
<evidence type="ECO:0000259" key="1">
    <source>
        <dbReference type="Pfam" id="PF08241"/>
    </source>
</evidence>
<name>A0A832WAX4_9EURY</name>
<organism evidence="2 3">
    <name type="scientific">Methanosarcina acetivorans</name>
    <dbReference type="NCBI Taxonomy" id="2214"/>
    <lineage>
        <taxon>Archaea</taxon>
        <taxon>Methanobacteriati</taxon>
        <taxon>Methanobacteriota</taxon>
        <taxon>Stenosarchaea group</taxon>
        <taxon>Methanomicrobia</taxon>
        <taxon>Methanosarcinales</taxon>
        <taxon>Methanosarcinaceae</taxon>
        <taxon>Methanosarcina</taxon>
    </lineage>
</organism>
<evidence type="ECO:0000313" key="2">
    <source>
        <dbReference type="EMBL" id="HIH94670.1"/>
    </source>
</evidence>
<comment type="caution">
    <text evidence="2">The sequence shown here is derived from an EMBL/GenBank/DDBJ whole genome shotgun (WGS) entry which is preliminary data.</text>
</comment>
<dbReference type="Proteomes" id="UP000600774">
    <property type="component" value="Unassembled WGS sequence"/>
</dbReference>
<protein>
    <submittedName>
        <fullName evidence="2">Class I SAM-dependent methyltransferase</fullName>
    </submittedName>
</protein>
<sequence>MGIDISQGMIEQAVSSNQGFLSLRYSVMDAENLELPINFDVIVCNSSFQWFQKPEKVLMRCFNVLRQGGESEYRLPIPSCIVRTLLQRERKSVRIRLHERFLNTLKVHSVSSKAKRNTNSYSVVTDLILCIANFGMNQTSSLLNRRIRFINQSRKWLFESVLLHRNFYRRLYKFH</sequence>
<evidence type="ECO:0000313" key="3">
    <source>
        <dbReference type="Proteomes" id="UP000600774"/>
    </source>
</evidence>
<dbReference type="AlphaFoldDB" id="A0A832WAX4"/>
<dbReference type="EMBL" id="DUJU01000136">
    <property type="protein sequence ID" value="HIH94670.1"/>
    <property type="molecule type" value="Genomic_DNA"/>
</dbReference>